<dbReference type="AlphaFoldDB" id="A0AAV8PIS3"/>
<protein>
    <submittedName>
        <fullName evidence="1">Uncharacterized protein</fullName>
    </submittedName>
</protein>
<keyword evidence="2" id="KW-1185">Reference proteome</keyword>
<gene>
    <name evidence="1" type="ORF">OPV22_018251</name>
</gene>
<evidence type="ECO:0000313" key="2">
    <source>
        <dbReference type="Proteomes" id="UP001222027"/>
    </source>
</evidence>
<dbReference type="EMBL" id="JAQQAF010000005">
    <property type="protein sequence ID" value="KAJ8485766.1"/>
    <property type="molecule type" value="Genomic_DNA"/>
</dbReference>
<evidence type="ECO:0000313" key="1">
    <source>
        <dbReference type="EMBL" id="KAJ8485766.1"/>
    </source>
</evidence>
<proteinExistence type="predicted"/>
<sequence length="166" mass="18542">MQTLPDGCSKGRINEMAVNPVRANCIVDRRQVLSAAAFPSPLQSPATTETAFFASRLASAYSKLRHIQLARELFDGILHPWVCGPNEVRMLFSSGDFRLELNKNPVAAGIRGSSRQEQNLLPLLWLLCFTQVPWPLISMKVKGARFRVAASTCSYRYAHTQVFMSQ</sequence>
<organism evidence="1 2">
    <name type="scientific">Ensete ventricosum</name>
    <name type="common">Abyssinian banana</name>
    <name type="synonym">Musa ensete</name>
    <dbReference type="NCBI Taxonomy" id="4639"/>
    <lineage>
        <taxon>Eukaryota</taxon>
        <taxon>Viridiplantae</taxon>
        <taxon>Streptophyta</taxon>
        <taxon>Embryophyta</taxon>
        <taxon>Tracheophyta</taxon>
        <taxon>Spermatophyta</taxon>
        <taxon>Magnoliopsida</taxon>
        <taxon>Liliopsida</taxon>
        <taxon>Zingiberales</taxon>
        <taxon>Musaceae</taxon>
        <taxon>Ensete</taxon>
    </lineage>
</organism>
<reference evidence="1 2" key="1">
    <citation type="submission" date="2022-12" db="EMBL/GenBank/DDBJ databases">
        <title>Chromosome-scale assembly of the Ensete ventricosum genome.</title>
        <authorList>
            <person name="Dussert Y."/>
            <person name="Stocks J."/>
            <person name="Wendawek A."/>
            <person name="Woldeyes F."/>
            <person name="Nichols R.A."/>
            <person name="Borrell J.S."/>
        </authorList>
    </citation>
    <scope>NUCLEOTIDE SEQUENCE [LARGE SCALE GENOMIC DNA]</scope>
    <source>
        <strain evidence="2">cv. Maze</strain>
        <tissue evidence="1">Seeds</tissue>
    </source>
</reference>
<accession>A0AAV8PIS3</accession>
<name>A0AAV8PIS3_ENSVE</name>
<dbReference type="Proteomes" id="UP001222027">
    <property type="component" value="Unassembled WGS sequence"/>
</dbReference>
<comment type="caution">
    <text evidence="1">The sequence shown here is derived from an EMBL/GenBank/DDBJ whole genome shotgun (WGS) entry which is preliminary data.</text>
</comment>